<dbReference type="Pfam" id="PF06233">
    <property type="entry name" value="Usg"/>
    <property type="match status" value="1"/>
</dbReference>
<reference evidence="1" key="1">
    <citation type="submission" date="2020-02" db="EMBL/GenBank/DDBJ databases">
        <authorList>
            <person name="Meier V. D."/>
        </authorList>
    </citation>
    <scope>NUCLEOTIDE SEQUENCE</scope>
    <source>
        <strain evidence="1">AVDCRST_MAG23</strain>
    </source>
</reference>
<dbReference type="InterPro" id="IPR009354">
    <property type="entry name" value="Usg"/>
</dbReference>
<name>A0A6J4TMH5_9SPHN</name>
<accession>A0A6J4TMH5</accession>
<gene>
    <name evidence="1" type="ORF">AVDCRST_MAG23-687</name>
</gene>
<protein>
    <recommendedName>
        <fullName evidence="2">Protein usg</fullName>
    </recommendedName>
</protein>
<dbReference type="AlphaFoldDB" id="A0A6J4TMH5"/>
<evidence type="ECO:0000313" key="1">
    <source>
        <dbReference type="EMBL" id="CAA9527393.1"/>
    </source>
</evidence>
<sequence>MTIGSGDGRMASSDFLMQVKGYGLTTAEISYWMPDHPKLIQLFVWQTYDVAPGFPVLHRFLDHWRQEIEATLHSIRVAHQHLIQPAEWRAVDGVITIN</sequence>
<evidence type="ECO:0008006" key="2">
    <source>
        <dbReference type="Google" id="ProtNLM"/>
    </source>
</evidence>
<dbReference type="EMBL" id="CADCWD010000027">
    <property type="protein sequence ID" value="CAA9527393.1"/>
    <property type="molecule type" value="Genomic_DNA"/>
</dbReference>
<organism evidence="1">
    <name type="scientific">uncultured Sphingosinicella sp</name>
    <dbReference type="NCBI Taxonomy" id="478748"/>
    <lineage>
        <taxon>Bacteria</taxon>
        <taxon>Pseudomonadati</taxon>
        <taxon>Pseudomonadota</taxon>
        <taxon>Alphaproteobacteria</taxon>
        <taxon>Sphingomonadales</taxon>
        <taxon>Sphingosinicellaceae</taxon>
        <taxon>Sphingosinicella</taxon>
        <taxon>environmental samples</taxon>
    </lineage>
</organism>
<proteinExistence type="predicted"/>